<evidence type="ECO:0000313" key="2">
    <source>
        <dbReference type="Proteomes" id="UP001148125"/>
    </source>
</evidence>
<dbReference type="RefSeq" id="WP_275118595.1">
    <property type="nucleotide sequence ID" value="NZ_JAOTPO010000007.1"/>
</dbReference>
<sequence>MDVKFHSGFSKFLFGEKTTSLSWNGRLEIISEERFRELKAVNERESYKQPGNMPWRVDVDGLFSTYKRYHNSSGNILESEEFTNESDSANPPYEMKDIKCLYVSTYQNDNFLFREDQCSFNIHEKFAEIDLAFSS</sequence>
<organism evidence="1 2">
    <name type="scientific">Alkalihalobacterium chitinilyticum</name>
    <dbReference type="NCBI Taxonomy" id="2980103"/>
    <lineage>
        <taxon>Bacteria</taxon>
        <taxon>Bacillati</taxon>
        <taxon>Bacillota</taxon>
        <taxon>Bacilli</taxon>
        <taxon>Bacillales</taxon>
        <taxon>Bacillaceae</taxon>
        <taxon>Alkalihalobacterium</taxon>
    </lineage>
</organism>
<evidence type="ECO:0000313" key="1">
    <source>
        <dbReference type="EMBL" id="MDE5413976.1"/>
    </source>
</evidence>
<accession>A0ABT5VEU2</accession>
<proteinExistence type="predicted"/>
<keyword evidence="2" id="KW-1185">Reference proteome</keyword>
<gene>
    <name evidence="1" type="ORF">N7Z68_11350</name>
</gene>
<reference evidence="1" key="1">
    <citation type="submission" date="2024-05" db="EMBL/GenBank/DDBJ databases">
        <title>Alkalihalobacillus sp. strain MEB203 novel alkaliphilic bacterium from Lonar Lake, India.</title>
        <authorList>
            <person name="Joshi A."/>
            <person name="Thite S."/>
            <person name="Mengade P."/>
        </authorList>
    </citation>
    <scope>NUCLEOTIDE SEQUENCE</scope>
    <source>
        <strain evidence="1">MEB 203</strain>
    </source>
</reference>
<dbReference type="EMBL" id="JAOTPO010000007">
    <property type="protein sequence ID" value="MDE5413976.1"/>
    <property type="molecule type" value="Genomic_DNA"/>
</dbReference>
<name>A0ABT5VEU2_9BACI</name>
<protein>
    <submittedName>
        <fullName evidence="1">Uncharacterized protein</fullName>
    </submittedName>
</protein>
<comment type="caution">
    <text evidence="1">The sequence shown here is derived from an EMBL/GenBank/DDBJ whole genome shotgun (WGS) entry which is preliminary data.</text>
</comment>
<dbReference type="Proteomes" id="UP001148125">
    <property type="component" value="Unassembled WGS sequence"/>
</dbReference>